<sequence>MIKSNQIQVEYLPTKEMIADKPTSTIAFQKCRTAIVFPGFEGASNQVTSSCATQTVGKYRLDCLRLIAMQEWEALARCCYTNVLSRKNLQIETTSKSNTNSNSKNATG</sequence>
<dbReference type="AlphaFoldDB" id="A0A0H5QL87"/>
<reference evidence="1" key="1">
    <citation type="submission" date="2015-04" db="EMBL/GenBank/DDBJ databases">
        <title>The genome sequence of the plant pathogenic Rhizarian Plasmodiophora brassicae reveals insights in its biotrophic life cycle and the origin of chitin synthesis.</title>
        <authorList>
            <person name="Schwelm A."/>
            <person name="Fogelqvist J."/>
            <person name="Knaust A."/>
            <person name="Julke S."/>
            <person name="Lilja T."/>
            <person name="Dhandapani V."/>
            <person name="Bonilla-Rosso G."/>
            <person name="Karlsson M."/>
            <person name="Shevchenko A."/>
            <person name="Choi S.R."/>
            <person name="Kim H.G."/>
            <person name="Park J.Y."/>
            <person name="Lim Y.P."/>
            <person name="Ludwig-Muller J."/>
            <person name="Dixelius C."/>
        </authorList>
    </citation>
    <scope>NUCLEOTIDE SEQUENCE</scope>
    <source>
        <tissue evidence="1">Potato root galls</tissue>
    </source>
</reference>
<protein>
    <submittedName>
        <fullName evidence="1">Uncharacterized protein</fullName>
    </submittedName>
</protein>
<proteinExistence type="predicted"/>
<accession>A0A0H5QL87</accession>
<dbReference type="EMBL" id="HACM01002443">
    <property type="protein sequence ID" value="CRZ02885.1"/>
    <property type="molecule type" value="Transcribed_RNA"/>
</dbReference>
<name>A0A0H5QL87_9EUKA</name>
<organism evidence="1">
    <name type="scientific">Spongospora subterranea</name>
    <dbReference type="NCBI Taxonomy" id="70186"/>
    <lineage>
        <taxon>Eukaryota</taxon>
        <taxon>Sar</taxon>
        <taxon>Rhizaria</taxon>
        <taxon>Endomyxa</taxon>
        <taxon>Phytomyxea</taxon>
        <taxon>Plasmodiophorida</taxon>
        <taxon>Plasmodiophoridae</taxon>
        <taxon>Spongospora</taxon>
    </lineage>
</organism>
<evidence type="ECO:0000313" key="1">
    <source>
        <dbReference type="EMBL" id="CRZ02885.1"/>
    </source>
</evidence>